<dbReference type="InterPro" id="IPR019587">
    <property type="entry name" value="Polyketide_cyclase/dehydratase"/>
</dbReference>
<organism evidence="1 2">
    <name type="scientific">Thiocapsa roseopersicina</name>
    <dbReference type="NCBI Taxonomy" id="1058"/>
    <lineage>
        <taxon>Bacteria</taxon>
        <taxon>Pseudomonadati</taxon>
        <taxon>Pseudomonadota</taxon>
        <taxon>Gammaproteobacteria</taxon>
        <taxon>Chromatiales</taxon>
        <taxon>Chromatiaceae</taxon>
        <taxon>Thiocapsa</taxon>
    </lineage>
</organism>
<dbReference type="RefSeq" id="WP_093028870.1">
    <property type="nucleotide sequence ID" value="NZ_FNNZ01000003.1"/>
</dbReference>
<gene>
    <name evidence="1" type="ORF">SAMN05421783_103266</name>
</gene>
<keyword evidence="2" id="KW-1185">Reference proteome</keyword>
<proteinExistence type="predicted"/>
<dbReference type="OrthoDB" id="953281at2"/>
<evidence type="ECO:0000313" key="2">
    <source>
        <dbReference type="Proteomes" id="UP000198816"/>
    </source>
</evidence>
<dbReference type="Proteomes" id="UP000198816">
    <property type="component" value="Unassembled WGS sequence"/>
</dbReference>
<dbReference type="SUPFAM" id="SSF55961">
    <property type="entry name" value="Bet v1-like"/>
    <property type="match status" value="1"/>
</dbReference>
<dbReference type="Pfam" id="PF10604">
    <property type="entry name" value="Polyketide_cyc2"/>
    <property type="match status" value="1"/>
</dbReference>
<accession>A0A1H2T4E2</accession>
<dbReference type="AlphaFoldDB" id="A0A1H2T4E2"/>
<dbReference type="Gene3D" id="3.30.530.20">
    <property type="match status" value="1"/>
</dbReference>
<sequence length="150" mass="17125">MVKTQAQTLIRLPPAQVFGFVVEDFLRNYPRWSPEVQSLQAVTQGPIRVGWIGRQIRVDQGRRTDSRFRVVALEPGRRVSFKGTTDPYLIEYRFEPLGEHTHLTFIFELAQLGLPLRPFEKLIRIAAQDGAERVIRNLKGLIESELVGAA</sequence>
<dbReference type="STRING" id="1058.SAMN05421783_103266"/>
<dbReference type="EMBL" id="FNNZ01000003">
    <property type="protein sequence ID" value="SDW38114.1"/>
    <property type="molecule type" value="Genomic_DNA"/>
</dbReference>
<name>A0A1H2T4E2_THIRO</name>
<reference evidence="2" key="1">
    <citation type="submission" date="2016-10" db="EMBL/GenBank/DDBJ databases">
        <authorList>
            <person name="Varghese N."/>
            <person name="Submissions S."/>
        </authorList>
    </citation>
    <scope>NUCLEOTIDE SEQUENCE [LARGE SCALE GENOMIC DNA]</scope>
    <source>
        <strain evidence="2">DSM 217</strain>
    </source>
</reference>
<protein>
    <submittedName>
        <fullName evidence="1">Polyketide cyclase / dehydrase and lipid transport</fullName>
    </submittedName>
</protein>
<dbReference type="InterPro" id="IPR023393">
    <property type="entry name" value="START-like_dom_sf"/>
</dbReference>
<evidence type="ECO:0000313" key="1">
    <source>
        <dbReference type="EMBL" id="SDW38114.1"/>
    </source>
</evidence>